<dbReference type="GO" id="GO:0008987">
    <property type="term" value="F:quinolinate synthetase A activity"/>
    <property type="evidence" value="ECO:0007669"/>
    <property type="project" value="UniProtKB-UniRule"/>
</dbReference>
<evidence type="ECO:0000256" key="3">
    <source>
        <dbReference type="ARBA" id="ARBA00012669"/>
    </source>
</evidence>
<dbReference type="PANTHER" id="PTHR30573">
    <property type="entry name" value="QUINOLINATE SYNTHETASE A"/>
    <property type="match status" value="1"/>
</dbReference>
<evidence type="ECO:0000256" key="6">
    <source>
        <dbReference type="ARBA" id="ARBA00022679"/>
    </source>
</evidence>
<gene>
    <name evidence="11" type="ORF">AMJ82_06230</name>
</gene>
<dbReference type="NCBIfam" id="NF006883">
    <property type="entry name" value="PRK09375.2-4"/>
    <property type="match status" value="1"/>
</dbReference>
<proteinExistence type="predicted"/>
<dbReference type="GO" id="GO:0034628">
    <property type="term" value="P:'de novo' NAD+ biosynthetic process from L-aspartate"/>
    <property type="evidence" value="ECO:0007669"/>
    <property type="project" value="TreeGrafter"/>
</dbReference>
<protein>
    <recommendedName>
        <fullName evidence="3 10">Quinolinate synthase</fullName>
        <ecNumber evidence="3 10">2.5.1.72</ecNumber>
    </recommendedName>
</protein>
<dbReference type="SUPFAM" id="SSF142754">
    <property type="entry name" value="NadA-like"/>
    <property type="match status" value="1"/>
</dbReference>
<keyword evidence="8" id="KW-0408">Iron</keyword>
<evidence type="ECO:0000256" key="8">
    <source>
        <dbReference type="ARBA" id="ARBA00023004"/>
    </source>
</evidence>
<evidence type="ECO:0000256" key="9">
    <source>
        <dbReference type="ARBA" id="ARBA00023014"/>
    </source>
</evidence>
<keyword evidence="4" id="KW-0004">4Fe-4S</keyword>
<evidence type="ECO:0000256" key="1">
    <source>
        <dbReference type="ARBA" id="ARBA00001966"/>
    </source>
</evidence>
<dbReference type="InterPro" id="IPR003473">
    <property type="entry name" value="NadA"/>
</dbReference>
<evidence type="ECO:0000256" key="10">
    <source>
        <dbReference type="NCBIfam" id="TIGR00550"/>
    </source>
</evidence>
<dbReference type="AlphaFoldDB" id="A0A0S8G856"/>
<evidence type="ECO:0000256" key="2">
    <source>
        <dbReference type="ARBA" id="ARBA00005065"/>
    </source>
</evidence>
<evidence type="ECO:0000256" key="4">
    <source>
        <dbReference type="ARBA" id="ARBA00022485"/>
    </source>
</evidence>
<dbReference type="InterPro" id="IPR036094">
    <property type="entry name" value="NadA_sf"/>
</dbReference>
<dbReference type="EMBL" id="LJUI01000045">
    <property type="protein sequence ID" value="KPK69167.1"/>
    <property type="molecule type" value="Genomic_DNA"/>
</dbReference>
<organism evidence="11 12">
    <name type="scientific">candidate division TA06 bacterium SM23_40</name>
    <dbReference type="NCBI Taxonomy" id="1703774"/>
    <lineage>
        <taxon>Bacteria</taxon>
        <taxon>Bacteria division TA06</taxon>
    </lineage>
</organism>
<keyword evidence="6" id="KW-0808">Transferase</keyword>
<dbReference type="NCBIfam" id="TIGR00550">
    <property type="entry name" value="nadA"/>
    <property type="match status" value="1"/>
</dbReference>
<dbReference type="GO" id="GO:0005829">
    <property type="term" value="C:cytosol"/>
    <property type="evidence" value="ECO:0007669"/>
    <property type="project" value="TreeGrafter"/>
</dbReference>
<name>A0A0S8G856_UNCT6</name>
<keyword evidence="7" id="KW-0479">Metal-binding</keyword>
<evidence type="ECO:0000313" key="12">
    <source>
        <dbReference type="Proteomes" id="UP000051717"/>
    </source>
</evidence>
<accession>A0A0S8G856</accession>
<dbReference type="GO" id="GO:0046872">
    <property type="term" value="F:metal ion binding"/>
    <property type="evidence" value="ECO:0007669"/>
    <property type="project" value="UniProtKB-KW"/>
</dbReference>
<evidence type="ECO:0000313" key="11">
    <source>
        <dbReference type="EMBL" id="KPK69167.1"/>
    </source>
</evidence>
<dbReference type="Gene3D" id="3.40.50.10800">
    <property type="entry name" value="NadA-like"/>
    <property type="match status" value="3"/>
</dbReference>
<reference evidence="11 12" key="1">
    <citation type="journal article" date="2015" name="Microbiome">
        <title>Genomic resolution of linkages in carbon, nitrogen, and sulfur cycling among widespread estuary sediment bacteria.</title>
        <authorList>
            <person name="Baker B.J."/>
            <person name="Lazar C.S."/>
            <person name="Teske A.P."/>
            <person name="Dick G.J."/>
        </authorList>
    </citation>
    <scope>NUCLEOTIDE SEQUENCE [LARGE SCALE GENOMIC DNA]</scope>
    <source>
        <strain evidence="11">SM23_40</strain>
    </source>
</reference>
<dbReference type="Proteomes" id="UP000051717">
    <property type="component" value="Unassembled WGS sequence"/>
</dbReference>
<comment type="pathway">
    <text evidence="2">Cofactor biosynthesis; NAD(+) biosynthesis; quinolinate from iminoaspartate: step 1/1.</text>
</comment>
<keyword evidence="9" id="KW-0411">Iron-sulfur</keyword>
<sequence>MKTQIARVMPDQYLEIPEEELVARIKEHKAELGERLVLLTHHYQRPEIVALGDFVGDSFGLSRDAARQTKAKDIVFCGVHFMAESAAILAGPGQRVSMPDLRAGCPMANMAEIEEVERAWSDLASIGRQEGVIPLTYMNSHAELKAFCGRNEGSVCTSTNAGPAFEWAFKRGDRVFFFPDEHLGRNTANALKIPRDKVVIYDPEDEMGGLSPEELGQARAILWKGYCHVHTHFRPEHVNRVRQRHPGVMVVVHPECTEDVVDLSDAAGSTEFIVRYVENAPAGATIAIGTELNLVQRLALEHPDKKIFELARSLCPNMFRINLRNLLWLLDHLGEVNIVTVPEAVASEARVALERMLSITAARAED</sequence>
<dbReference type="UniPathway" id="UPA00253">
    <property type="reaction ID" value="UER00327"/>
</dbReference>
<keyword evidence="5" id="KW-0662">Pyridine nucleotide biosynthesis</keyword>
<comment type="cofactor">
    <cofactor evidence="1">
        <name>[4Fe-4S] cluster</name>
        <dbReference type="ChEBI" id="CHEBI:49883"/>
    </cofactor>
</comment>
<comment type="caution">
    <text evidence="11">The sequence shown here is derived from an EMBL/GenBank/DDBJ whole genome shotgun (WGS) entry which is preliminary data.</text>
</comment>
<dbReference type="EC" id="2.5.1.72" evidence="3 10"/>
<dbReference type="GO" id="GO:0051539">
    <property type="term" value="F:4 iron, 4 sulfur cluster binding"/>
    <property type="evidence" value="ECO:0007669"/>
    <property type="project" value="UniProtKB-KW"/>
</dbReference>
<evidence type="ECO:0000256" key="7">
    <source>
        <dbReference type="ARBA" id="ARBA00022723"/>
    </source>
</evidence>
<dbReference type="PANTHER" id="PTHR30573:SF0">
    <property type="entry name" value="QUINOLINATE SYNTHASE, CHLOROPLASTIC"/>
    <property type="match status" value="1"/>
</dbReference>
<dbReference type="PATRIC" id="fig|1703774.3.peg.2312"/>
<dbReference type="Pfam" id="PF02445">
    <property type="entry name" value="NadA"/>
    <property type="match status" value="1"/>
</dbReference>
<evidence type="ECO:0000256" key="5">
    <source>
        <dbReference type="ARBA" id="ARBA00022642"/>
    </source>
</evidence>